<dbReference type="PANTHER" id="PTHR12390:SF0">
    <property type="entry name" value="UROPORPHYRINOGEN-III SYNTHASE"/>
    <property type="match status" value="1"/>
</dbReference>
<sequence length="341" mass="37561">MPTDTSARSAVVLFRDPTRGDTYKAALQEDHDIIESIAVLEHQNLLTCSDISNIVNEHLFGREFAAMIFTSQNAIHALNEAVNQWINEKTNSHGEVLKTDEIKVYRRARWKKLLDLPVFVVGQATGSACLSLLFEGRSRNSCDIRGEKTGKASALLPELLEFCNACNVLDNEQPRLLFFCGDQRRDTLPTGIAESHKAELVEITSYTTVSRDPQKVKHELLDTIDRITSIMNSIRCSSDSLQPPTNCNPLEGEHGTDVATIWMVLFSPSGARVVVPILDEISNQGDFVQALPHTSYKVVSRIAAIGNTTASELVGLGIDEQSIAKANEPNERGICNALACR</sequence>
<feature type="domain" description="Tetrapyrrole biosynthesis uroporphyrinogen III synthase" evidence="1">
    <location>
        <begin position="37"/>
        <end position="326"/>
    </location>
</feature>
<reference evidence="2" key="1">
    <citation type="submission" date="2022-07" db="EMBL/GenBank/DDBJ databases">
        <title>Phylogenomic reconstructions and comparative analyses of Kickxellomycotina fungi.</title>
        <authorList>
            <person name="Reynolds N.K."/>
            <person name="Stajich J.E."/>
            <person name="Barry K."/>
            <person name="Grigoriev I.V."/>
            <person name="Crous P."/>
            <person name="Smith M.E."/>
        </authorList>
    </citation>
    <scope>NUCLEOTIDE SEQUENCE</scope>
    <source>
        <strain evidence="2">NRRL 1565</strain>
    </source>
</reference>
<dbReference type="PANTHER" id="PTHR12390">
    <property type="entry name" value="UROPORPHYRINOGEN III SYNTHASE"/>
    <property type="match status" value="1"/>
</dbReference>
<keyword evidence="3" id="KW-1185">Reference proteome</keyword>
<dbReference type="Gene3D" id="3.40.50.10090">
    <property type="match status" value="2"/>
</dbReference>
<dbReference type="EMBL" id="JANBUO010000796">
    <property type="protein sequence ID" value="KAJ2801533.1"/>
    <property type="molecule type" value="Genomic_DNA"/>
</dbReference>
<dbReference type="Proteomes" id="UP001140094">
    <property type="component" value="Unassembled WGS sequence"/>
</dbReference>
<dbReference type="OrthoDB" id="5595751at2759"/>
<dbReference type="CDD" id="cd06578">
    <property type="entry name" value="HemD"/>
    <property type="match status" value="1"/>
</dbReference>
<protein>
    <submittedName>
        <fullName evidence="2">Uroporphyrinogen-III synthase</fullName>
        <ecNumber evidence="2">4.2.1.75</ecNumber>
    </submittedName>
</protein>
<dbReference type="GO" id="GO:0006780">
    <property type="term" value="P:uroporphyrinogen III biosynthetic process"/>
    <property type="evidence" value="ECO:0007669"/>
    <property type="project" value="InterPro"/>
</dbReference>
<dbReference type="InterPro" id="IPR036108">
    <property type="entry name" value="4pyrrol_syn_uPrphyn_synt_sf"/>
</dbReference>
<evidence type="ECO:0000259" key="1">
    <source>
        <dbReference type="Pfam" id="PF02602"/>
    </source>
</evidence>
<dbReference type="AlphaFoldDB" id="A0A9W8HV86"/>
<dbReference type="InterPro" id="IPR039793">
    <property type="entry name" value="UROS/Hem4"/>
</dbReference>
<dbReference type="Pfam" id="PF02602">
    <property type="entry name" value="HEM4"/>
    <property type="match status" value="1"/>
</dbReference>
<dbReference type="SUPFAM" id="SSF69618">
    <property type="entry name" value="HemD-like"/>
    <property type="match status" value="1"/>
</dbReference>
<keyword evidence="2" id="KW-0456">Lyase</keyword>
<dbReference type="EC" id="4.2.1.75" evidence="2"/>
<gene>
    <name evidence="2" type="primary">HEM4_2</name>
    <name evidence="2" type="ORF">H4R20_003629</name>
</gene>
<evidence type="ECO:0000313" key="3">
    <source>
        <dbReference type="Proteomes" id="UP001140094"/>
    </source>
</evidence>
<comment type="caution">
    <text evidence="2">The sequence shown here is derived from an EMBL/GenBank/DDBJ whole genome shotgun (WGS) entry which is preliminary data.</text>
</comment>
<accession>A0A9W8HV86</accession>
<organism evidence="2 3">
    <name type="scientific">Coemansia guatemalensis</name>
    <dbReference type="NCBI Taxonomy" id="2761395"/>
    <lineage>
        <taxon>Eukaryota</taxon>
        <taxon>Fungi</taxon>
        <taxon>Fungi incertae sedis</taxon>
        <taxon>Zoopagomycota</taxon>
        <taxon>Kickxellomycotina</taxon>
        <taxon>Kickxellomycetes</taxon>
        <taxon>Kickxellales</taxon>
        <taxon>Kickxellaceae</taxon>
        <taxon>Coemansia</taxon>
    </lineage>
</organism>
<dbReference type="GO" id="GO:0004852">
    <property type="term" value="F:uroporphyrinogen-III synthase activity"/>
    <property type="evidence" value="ECO:0007669"/>
    <property type="project" value="UniProtKB-EC"/>
</dbReference>
<dbReference type="InterPro" id="IPR003754">
    <property type="entry name" value="4pyrrol_synth_uPrphyn_synth"/>
</dbReference>
<name>A0A9W8HV86_9FUNG</name>
<evidence type="ECO:0000313" key="2">
    <source>
        <dbReference type="EMBL" id="KAJ2801533.1"/>
    </source>
</evidence>
<dbReference type="GO" id="GO:0005829">
    <property type="term" value="C:cytosol"/>
    <property type="evidence" value="ECO:0007669"/>
    <property type="project" value="TreeGrafter"/>
</dbReference>
<proteinExistence type="predicted"/>